<evidence type="ECO:0000256" key="1">
    <source>
        <dbReference type="SAM" id="MobiDB-lite"/>
    </source>
</evidence>
<dbReference type="RefSeq" id="WP_163606379.1">
    <property type="nucleotide sequence ID" value="NZ_JAABOO010000002.1"/>
</dbReference>
<gene>
    <name evidence="3" type="ORF">GWK08_07795</name>
</gene>
<dbReference type="EMBL" id="JAABOO010000002">
    <property type="protein sequence ID" value="NER13336.1"/>
    <property type="molecule type" value="Genomic_DNA"/>
</dbReference>
<evidence type="ECO:0000256" key="2">
    <source>
        <dbReference type="SAM" id="SignalP"/>
    </source>
</evidence>
<sequence length="468" mass="53126">MLRFGALLILLLFCNTTFSQGSVDVVNPADFRQHNLTRYNASLLNPVFSFVRNENPKLATWGRIQWSELDRSPTTYFTNYSGRLGEKNGVGLGVFQHDVGIFTNIGVIANYARGFRIGDESWITLGINVIGSKRTIDRDDFTADEFNMLPMAGRNDISLIAMPGISLTLGKFTIGVSSENLIDYNLTQSELETEADKIIFGHASYDFKFNTGRGTFLHNGLLRTTVYGKTIPNEDAQFGGNLMLDLNSGWIQAGYNSFFGPSVGLGAKLFKTLAVGGLIELGNSDNSEGLGPTYEFVAAIEFGRSRDRNGFAGPKKKKKKKKAAPPKEEKKEININEINIELFPIKQARDTVYIRDTVYLKENEKKLLKKFYGPGEENDRYMVVEGIDGVDYGFYLVVNVYATMKYFRLFMKHLNERGLAPKYFYNNKNKYRYVYLKKYDTLEEIEAARESNYNGRYDGETWILWVRE</sequence>
<dbReference type="InterPro" id="IPR019861">
    <property type="entry name" value="PorP/SprF_Bacteroidetes"/>
</dbReference>
<name>A0A6P0USJ9_9FLAO</name>
<comment type="caution">
    <text evidence="3">The sequence shown here is derived from an EMBL/GenBank/DDBJ whole genome shotgun (WGS) entry which is preliminary data.</text>
</comment>
<protein>
    <submittedName>
        <fullName evidence="3">Type IX secretion system membrane protein PorP/SprF</fullName>
    </submittedName>
</protein>
<keyword evidence="2" id="KW-0732">Signal</keyword>
<feature type="signal peptide" evidence="2">
    <location>
        <begin position="1"/>
        <end position="21"/>
    </location>
</feature>
<keyword evidence="4" id="KW-1185">Reference proteome</keyword>
<feature type="region of interest" description="Disordered" evidence="1">
    <location>
        <begin position="308"/>
        <end position="329"/>
    </location>
</feature>
<evidence type="ECO:0000313" key="3">
    <source>
        <dbReference type="EMBL" id="NER13336.1"/>
    </source>
</evidence>
<reference evidence="3 4" key="1">
    <citation type="submission" date="2020-01" db="EMBL/GenBank/DDBJ databases">
        <title>Leptobacterium flavescens.</title>
        <authorList>
            <person name="Wang G."/>
        </authorList>
    </citation>
    <scope>NUCLEOTIDE SEQUENCE [LARGE SCALE GENOMIC DNA]</scope>
    <source>
        <strain evidence="3 4">KCTC 22160</strain>
    </source>
</reference>
<dbReference type="Pfam" id="PF11751">
    <property type="entry name" value="PorP_SprF"/>
    <property type="match status" value="1"/>
</dbReference>
<dbReference type="Proteomes" id="UP000468581">
    <property type="component" value="Unassembled WGS sequence"/>
</dbReference>
<dbReference type="AlphaFoldDB" id="A0A6P0USJ9"/>
<organism evidence="3 4">
    <name type="scientific">Leptobacterium flavescens</name>
    <dbReference type="NCBI Taxonomy" id="472055"/>
    <lineage>
        <taxon>Bacteria</taxon>
        <taxon>Pseudomonadati</taxon>
        <taxon>Bacteroidota</taxon>
        <taxon>Flavobacteriia</taxon>
        <taxon>Flavobacteriales</taxon>
        <taxon>Flavobacteriaceae</taxon>
        <taxon>Leptobacterium</taxon>
    </lineage>
</organism>
<dbReference type="NCBIfam" id="TIGR03519">
    <property type="entry name" value="T9SS_PorP_fam"/>
    <property type="match status" value="1"/>
</dbReference>
<proteinExistence type="predicted"/>
<evidence type="ECO:0000313" key="4">
    <source>
        <dbReference type="Proteomes" id="UP000468581"/>
    </source>
</evidence>
<feature type="chain" id="PRO_5026949033" evidence="2">
    <location>
        <begin position="22"/>
        <end position="468"/>
    </location>
</feature>
<accession>A0A6P0USJ9</accession>
<feature type="compositionally biased region" description="Basic residues" evidence="1">
    <location>
        <begin position="314"/>
        <end position="324"/>
    </location>
</feature>